<evidence type="ECO:0000313" key="1">
    <source>
        <dbReference type="EMBL" id="GAA2530972.1"/>
    </source>
</evidence>
<protein>
    <submittedName>
        <fullName evidence="1">Uncharacterized protein</fullName>
    </submittedName>
</protein>
<gene>
    <name evidence="1" type="ORF">GCM10010201_33150</name>
</gene>
<accession>A0ABP6B0N1</accession>
<evidence type="ECO:0000313" key="2">
    <source>
        <dbReference type="Proteomes" id="UP001499978"/>
    </source>
</evidence>
<comment type="caution">
    <text evidence="1">The sequence shown here is derived from an EMBL/GenBank/DDBJ whole genome shotgun (WGS) entry which is preliminary data.</text>
</comment>
<dbReference type="EMBL" id="BAAARY010000023">
    <property type="protein sequence ID" value="GAA2530972.1"/>
    <property type="molecule type" value="Genomic_DNA"/>
</dbReference>
<name>A0ABP6B0N1_9ACTN</name>
<reference evidence="2" key="1">
    <citation type="journal article" date="2019" name="Int. J. Syst. Evol. Microbiol.">
        <title>The Global Catalogue of Microorganisms (GCM) 10K type strain sequencing project: providing services to taxonomists for standard genome sequencing and annotation.</title>
        <authorList>
            <consortium name="The Broad Institute Genomics Platform"/>
            <consortium name="The Broad Institute Genome Sequencing Center for Infectious Disease"/>
            <person name="Wu L."/>
            <person name="Ma J."/>
        </authorList>
    </citation>
    <scope>NUCLEOTIDE SEQUENCE [LARGE SCALE GENOMIC DNA]</scope>
    <source>
        <strain evidence="2">JCM 3367</strain>
    </source>
</reference>
<proteinExistence type="predicted"/>
<keyword evidence="2" id="KW-1185">Reference proteome</keyword>
<organism evidence="1 2">
    <name type="scientific">Pilimelia columellifera subsp. columellifera</name>
    <dbReference type="NCBI Taxonomy" id="706583"/>
    <lineage>
        <taxon>Bacteria</taxon>
        <taxon>Bacillati</taxon>
        <taxon>Actinomycetota</taxon>
        <taxon>Actinomycetes</taxon>
        <taxon>Micromonosporales</taxon>
        <taxon>Micromonosporaceae</taxon>
        <taxon>Pilimelia</taxon>
    </lineage>
</organism>
<dbReference type="Proteomes" id="UP001499978">
    <property type="component" value="Unassembled WGS sequence"/>
</dbReference>
<sequence length="111" mass="11945">MRAAWSEAPMQECLPFAGWNLCRENPQGLTFATMMAYPDKAGGCSLRRGEVIASRNLAGQHWWVTDADDGGLRCASASDLSVPALGLLHTAVLDWRARPEPSPDSGSTADQ</sequence>